<dbReference type="AlphaFoldDB" id="A0A956SDG4"/>
<dbReference type="EMBL" id="JAGQHS010000060">
    <property type="protein sequence ID" value="MCA9756637.1"/>
    <property type="molecule type" value="Genomic_DNA"/>
</dbReference>
<organism evidence="4 5">
    <name type="scientific">Eiseniibacteriota bacterium</name>
    <dbReference type="NCBI Taxonomy" id="2212470"/>
    <lineage>
        <taxon>Bacteria</taxon>
        <taxon>Candidatus Eiseniibacteriota</taxon>
    </lineage>
</organism>
<dbReference type="SUPFAM" id="SSF49265">
    <property type="entry name" value="Fibronectin type III"/>
    <property type="match status" value="1"/>
</dbReference>
<accession>A0A956SDG4</accession>
<dbReference type="PROSITE" id="PS50853">
    <property type="entry name" value="FN3"/>
    <property type="match status" value="1"/>
</dbReference>
<reference evidence="4" key="2">
    <citation type="journal article" date="2021" name="Microbiome">
        <title>Successional dynamics and alternative stable states in a saline activated sludge microbial community over 9 years.</title>
        <authorList>
            <person name="Wang Y."/>
            <person name="Ye J."/>
            <person name="Ju F."/>
            <person name="Liu L."/>
            <person name="Boyd J.A."/>
            <person name="Deng Y."/>
            <person name="Parks D.H."/>
            <person name="Jiang X."/>
            <person name="Yin X."/>
            <person name="Woodcroft B.J."/>
            <person name="Tyson G.W."/>
            <person name="Hugenholtz P."/>
            <person name="Polz M.F."/>
            <person name="Zhang T."/>
        </authorList>
    </citation>
    <scope>NUCLEOTIDE SEQUENCE</scope>
    <source>
        <strain evidence="4">HKST-UBA02</strain>
    </source>
</reference>
<reference evidence="4" key="1">
    <citation type="submission" date="2020-04" db="EMBL/GenBank/DDBJ databases">
        <authorList>
            <person name="Zhang T."/>
        </authorList>
    </citation>
    <scope>NUCLEOTIDE SEQUENCE</scope>
    <source>
        <strain evidence="4">HKST-UBA02</strain>
    </source>
</reference>
<dbReference type="CDD" id="cd00063">
    <property type="entry name" value="FN3"/>
    <property type="match status" value="1"/>
</dbReference>
<feature type="compositionally biased region" description="Low complexity" evidence="2">
    <location>
        <begin position="241"/>
        <end position="257"/>
    </location>
</feature>
<comment type="caution">
    <text evidence="4">The sequence shown here is derived from an EMBL/GenBank/DDBJ whole genome shotgun (WGS) entry which is preliminary data.</text>
</comment>
<gene>
    <name evidence="4" type="ORF">KDA27_12610</name>
</gene>
<dbReference type="Pfam" id="PF00041">
    <property type="entry name" value="fn3"/>
    <property type="match status" value="1"/>
</dbReference>
<evidence type="ECO:0000313" key="5">
    <source>
        <dbReference type="Proteomes" id="UP000739538"/>
    </source>
</evidence>
<dbReference type="PANTHER" id="PTHR36842">
    <property type="entry name" value="PROTEIN TOLB HOMOLOG"/>
    <property type="match status" value="1"/>
</dbReference>
<comment type="similarity">
    <text evidence="1">Belongs to the TolB family.</text>
</comment>
<dbReference type="SMART" id="SM00060">
    <property type="entry name" value="FN3"/>
    <property type="match status" value="2"/>
</dbReference>
<feature type="region of interest" description="Disordered" evidence="2">
    <location>
        <begin position="241"/>
        <end position="262"/>
    </location>
</feature>
<dbReference type="InterPro" id="IPR003961">
    <property type="entry name" value="FN3_dom"/>
</dbReference>
<sequence length="517" mass="55145">MAIVLWCVALPSLVGCGDDSPTDHGDVTPPANVNDLAVQTNGPRRVIATWTTPGDDGNGGGAAAFFELRAAQSEVTAEAWTQARLVGAGAPADPGVVSQQEASGLEPGRWYFAVRVYDEVPNWSGLSNVVAVDVEGFDPPAAITDLRVSNATGSTLSLEWTAPPTDRDPHYDVRYATTELTEAMWDEAIDPDGEPVPGMGGSTETYTIGGLDPLTTYFVAVKTSQEGTAWSDLSNVVEETTTGTSRLTTSTSPLGTREPSWSPDGSRIAFSSDWEAPYALRLHWIGVDGTNAALFGQIDFGRFPSWSPAGDKIAFVSERQVGMESVFELSLVDASPDASPTPFVSHAPYDIGTVAWSPDGLRIAYEVEVESFPFVREIYVADLDGGDPVLVVDRERNGEAPSWSPDGESLVFAASGSGNSDLWTVDLTSGVETQLTTSAGWEITPAWSPDGSRIVYSSNDSGTYDIWVRNLTSGETTQVTDYSEDEFDPTWNPDGHSVAFVRSSVGGTSDLWVTSVP</sequence>
<dbReference type="InterPro" id="IPR036116">
    <property type="entry name" value="FN3_sf"/>
</dbReference>
<proteinExistence type="inferred from homology"/>
<evidence type="ECO:0000313" key="4">
    <source>
        <dbReference type="EMBL" id="MCA9756637.1"/>
    </source>
</evidence>
<feature type="domain" description="Fibronectin type-III" evidence="3">
    <location>
        <begin position="142"/>
        <end position="244"/>
    </location>
</feature>
<evidence type="ECO:0000256" key="1">
    <source>
        <dbReference type="ARBA" id="ARBA00009820"/>
    </source>
</evidence>
<dbReference type="Pfam" id="PF07676">
    <property type="entry name" value="PD40"/>
    <property type="match status" value="6"/>
</dbReference>
<dbReference type="InterPro" id="IPR011042">
    <property type="entry name" value="6-blade_b-propeller_TolB-like"/>
</dbReference>
<dbReference type="InterPro" id="IPR013783">
    <property type="entry name" value="Ig-like_fold"/>
</dbReference>
<dbReference type="InterPro" id="IPR011659">
    <property type="entry name" value="WD40"/>
</dbReference>
<dbReference type="PANTHER" id="PTHR36842:SF1">
    <property type="entry name" value="PROTEIN TOLB"/>
    <property type="match status" value="1"/>
</dbReference>
<dbReference type="Gene3D" id="2.60.40.10">
    <property type="entry name" value="Immunoglobulins"/>
    <property type="match status" value="1"/>
</dbReference>
<name>A0A956SDG4_UNCEI</name>
<dbReference type="Proteomes" id="UP000739538">
    <property type="component" value="Unassembled WGS sequence"/>
</dbReference>
<dbReference type="Gene3D" id="2.120.10.30">
    <property type="entry name" value="TolB, C-terminal domain"/>
    <property type="match status" value="2"/>
</dbReference>
<dbReference type="SUPFAM" id="SSF82171">
    <property type="entry name" value="DPP6 N-terminal domain-like"/>
    <property type="match status" value="1"/>
</dbReference>
<evidence type="ECO:0000259" key="3">
    <source>
        <dbReference type="PROSITE" id="PS50853"/>
    </source>
</evidence>
<evidence type="ECO:0000256" key="2">
    <source>
        <dbReference type="SAM" id="MobiDB-lite"/>
    </source>
</evidence>
<protein>
    <submittedName>
        <fullName evidence="4">PD40 domain-containing protein</fullName>
    </submittedName>
</protein>